<dbReference type="InterPro" id="IPR001128">
    <property type="entry name" value="Cyt_P450"/>
</dbReference>
<dbReference type="SUPFAM" id="SSF48264">
    <property type="entry name" value="Cytochrome P450"/>
    <property type="match status" value="1"/>
</dbReference>
<dbReference type="InterPro" id="IPR050364">
    <property type="entry name" value="Cytochrome_P450_fung"/>
</dbReference>
<sequence>MGSYDLLASAASFLLIYFLHRRSKNRGFNSLPLPPGPKGWPIIGNLLDMPPKFEWMKYHEWCKEYDSDIIYLNIAGLSVIVLDTPEATTELLERRSSIYSDRPRLPMINELMGWDFNFGFMGYGERWRSQRRLMHQIFHPTAARSFRPHSLKAAHGLLRRFLEKSDDVLGNLRHMAGETIISIAYGLHVLPENDPYIATAEAAVHPLVAAGVPGAFLVDSFPFLKHVPEWFPGAGFQRKAREWRKLALNMLEKPYKAAMAAVESGSYTPSFVSYSHSRVNEHEDLAWQELLIKSTAGTMYAAGSDTTVSAIASCVLGLLQHSDVLKRAQEEIDSVVAYGELPTFDDEENLPLITAICMETLRWRDVVPIAVPHLLTVDDIYKGYRLPKGSLIVPNGWAMLHNEEVYPEPFEFKPDRFLKDGKLNKDVKDPSHAIFGFGRRICPGRYMAFSAVWITIASLIAAFDITKAVDENGNVIDPDPEYLSGLVIMPKPYKCSIKPRSKKHEEAIKATLDQSYDWV</sequence>
<protein>
    <recommendedName>
        <fullName evidence="13">Cytochrome P450</fullName>
    </recommendedName>
</protein>
<dbReference type="GO" id="GO:0004497">
    <property type="term" value="F:monooxygenase activity"/>
    <property type="evidence" value="ECO:0007669"/>
    <property type="project" value="UniProtKB-KW"/>
</dbReference>
<dbReference type="PANTHER" id="PTHR46300">
    <property type="entry name" value="P450, PUTATIVE (EUROFUNG)-RELATED-RELATED"/>
    <property type="match status" value="1"/>
</dbReference>
<keyword evidence="8 10" id="KW-0503">Monooxygenase</keyword>
<dbReference type="Proteomes" id="UP000242287">
    <property type="component" value="Unassembled WGS sequence"/>
</dbReference>
<evidence type="ECO:0000256" key="1">
    <source>
        <dbReference type="ARBA" id="ARBA00001971"/>
    </source>
</evidence>
<dbReference type="STRING" id="703135.A0A2A9NIA0"/>
<evidence type="ECO:0000256" key="9">
    <source>
        <dbReference type="PIRSR" id="PIRSR602401-1"/>
    </source>
</evidence>
<dbReference type="Pfam" id="PF00067">
    <property type="entry name" value="p450"/>
    <property type="match status" value="1"/>
</dbReference>
<reference evidence="11 12" key="1">
    <citation type="submission" date="2014-02" db="EMBL/GenBank/DDBJ databases">
        <title>Transposable element dynamics among asymbiotic and ectomycorrhizal Amanita fungi.</title>
        <authorList>
            <consortium name="DOE Joint Genome Institute"/>
            <person name="Hess J."/>
            <person name="Skrede I."/>
            <person name="Wolfe B."/>
            <person name="LaButti K."/>
            <person name="Ohm R.A."/>
            <person name="Grigoriev I.V."/>
            <person name="Pringle A."/>
        </authorList>
    </citation>
    <scope>NUCLEOTIDE SEQUENCE [LARGE SCALE GENOMIC DNA]</scope>
    <source>
        <strain evidence="11 12">SKay4041</strain>
    </source>
</reference>
<evidence type="ECO:0000256" key="8">
    <source>
        <dbReference type="ARBA" id="ARBA00023033"/>
    </source>
</evidence>
<dbReference type="GO" id="GO:0016705">
    <property type="term" value="F:oxidoreductase activity, acting on paired donors, with incorporation or reduction of molecular oxygen"/>
    <property type="evidence" value="ECO:0007669"/>
    <property type="project" value="InterPro"/>
</dbReference>
<dbReference type="InterPro" id="IPR017972">
    <property type="entry name" value="Cyt_P450_CS"/>
</dbReference>
<accession>A0A2A9NIA0</accession>
<keyword evidence="4 9" id="KW-0349">Heme</keyword>
<dbReference type="PROSITE" id="PS00086">
    <property type="entry name" value="CYTOCHROME_P450"/>
    <property type="match status" value="1"/>
</dbReference>
<keyword evidence="12" id="KW-1185">Reference proteome</keyword>
<dbReference type="GO" id="GO:0020037">
    <property type="term" value="F:heme binding"/>
    <property type="evidence" value="ECO:0007669"/>
    <property type="project" value="InterPro"/>
</dbReference>
<dbReference type="PANTHER" id="PTHR46300:SF7">
    <property type="entry name" value="P450, PUTATIVE (EUROFUNG)-RELATED"/>
    <property type="match status" value="1"/>
</dbReference>
<evidence type="ECO:0000256" key="2">
    <source>
        <dbReference type="ARBA" id="ARBA00005179"/>
    </source>
</evidence>
<evidence type="ECO:0000313" key="11">
    <source>
        <dbReference type="EMBL" id="PFH47987.1"/>
    </source>
</evidence>
<dbReference type="PRINTS" id="PR00463">
    <property type="entry name" value="EP450I"/>
</dbReference>
<dbReference type="CDD" id="cd11065">
    <property type="entry name" value="CYP64-like"/>
    <property type="match status" value="1"/>
</dbReference>
<evidence type="ECO:0008006" key="13">
    <source>
        <dbReference type="Google" id="ProtNLM"/>
    </source>
</evidence>
<evidence type="ECO:0000256" key="10">
    <source>
        <dbReference type="RuleBase" id="RU000461"/>
    </source>
</evidence>
<evidence type="ECO:0000256" key="3">
    <source>
        <dbReference type="ARBA" id="ARBA00010617"/>
    </source>
</evidence>
<proteinExistence type="inferred from homology"/>
<gene>
    <name evidence="11" type="ORF">AMATHDRAFT_66464</name>
</gene>
<dbReference type="Gene3D" id="1.10.630.10">
    <property type="entry name" value="Cytochrome P450"/>
    <property type="match status" value="1"/>
</dbReference>
<keyword evidence="6 10" id="KW-0560">Oxidoreductase</keyword>
<comment type="pathway">
    <text evidence="2">Secondary metabolite biosynthesis.</text>
</comment>
<comment type="cofactor">
    <cofactor evidence="1 9">
        <name>heme</name>
        <dbReference type="ChEBI" id="CHEBI:30413"/>
    </cofactor>
</comment>
<dbReference type="InterPro" id="IPR036396">
    <property type="entry name" value="Cyt_P450_sf"/>
</dbReference>
<evidence type="ECO:0000256" key="5">
    <source>
        <dbReference type="ARBA" id="ARBA00022723"/>
    </source>
</evidence>
<name>A0A2A9NIA0_9AGAR</name>
<dbReference type="AlphaFoldDB" id="A0A2A9NIA0"/>
<evidence type="ECO:0000313" key="12">
    <source>
        <dbReference type="Proteomes" id="UP000242287"/>
    </source>
</evidence>
<feature type="binding site" description="axial binding residue" evidence="9">
    <location>
        <position position="442"/>
    </location>
    <ligand>
        <name>heme</name>
        <dbReference type="ChEBI" id="CHEBI:30413"/>
    </ligand>
    <ligandPart>
        <name>Fe</name>
        <dbReference type="ChEBI" id="CHEBI:18248"/>
    </ligandPart>
</feature>
<evidence type="ECO:0000256" key="4">
    <source>
        <dbReference type="ARBA" id="ARBA00022617"/>
    </source>
</evidence>
<organism evidence="11 12">
    <name type="scientific">Amanita thiersii Skay4041</name>
    <dbReference type="NCBI Taxonomy" id="703135"/>
    <lineage>
        <taxon>Eukaryota</taxon>
        <taxon>Fungi</taxon>
        <taxon>Dikarya</taxon>
        <taxon>Basidiomycota</taxon>
        <taxon>Agaricomycotina</taxon>
        <taxon>Agaricomycetes</taxon>
        <taxon>Agaricomycetidae</taxon>
        <taxon>Agaricales</taxon>
        <taxon>Pluteineae</taxon>
        <taxon>Amanitaceae</taxon>
        <taxon>Amanita</taxon>
    </lineage>
</organism>
<dbReference type="GO" id="GO:0005506">
    <property type="term" value="F:iron ion binding"/>
    <property type="evidence" value="ECO:0007669"/>
    <property type="project" value="InterPro"/>
</dbReference>
<evidence type="ECO:0000256" key="6">
    <source>
        <dbReference type="ARBA" id="ARBA00023002"/>
    </source>
</evidence>
<comment type="similarity">
    <text evidence="3 10">Belongs to the cytochrome P450 family.</text>
</comment>
<dbReference type="InterPro" id="IPR002401">
    <property type="entry name" value="Cyt_P450_E_grp-I"/>
</dbReference>
<evidence type="ECO:0000256" key="7">
    <source>
        <dbReference type="ARBA" id="ARBA00023004"/>
    </source>
</evidence>
<keyword evidence="7 9" id="KW-0408">Iron</keyword>
<dbReference type="OrthoDB" id="2789670at2759"/>
<dbReference type="EMBL" id="KZ302082">
    <property type="protein sequence ID" value="PFH47987.1"/>
    <property type="molecule type" value="Genomic_DNA"/>
</dbReference>
<keyword evidence="5 9" id="KW-0479">Metal-binding</keyword>